<feature type="domain" description="PLAC" evidence="9">
    <location>
        <begin position="1535"/>
        <end position="1570"/>
    </location>
</feature>
<dbReference type="Gene3D" id="2.60.40.10">
    <property type="entry name" value="Immunoglobulins"/>
    <property type="match status" value="1"/>
</dbReference>
<dbReference type="SUPFAM" id="SSF82895">
    <property type="entry name" value="TSP-1 type 1 repeat"/>
    <property type="match status" value="9"/>
</dbReference>
<dbReference type="CDD" id="cd00096">
    <property type="entry name" value="Ig"/>
    <property type="match status" value="1"/>
</dbReference>
<gene>
    <name evidence="10" type="ORF">O3P69_010102</name>
</gene>
<dbReference type="InterPro" id="IPR050439">
    <property type="entry name" value="ADAMTS_ADAMTS-like"/>
</dbReference>
<dbReference type="Pfam" id="PF19236">
    <property type="entry name" value="ADAMTS_CR_3"/>
    <property type="match status" value="1"/>
</dbReference>
<evidence type="ECO:0000313" key="11">
    <source>
        <dbReference type="Proteomes" id="UP001487740"/>
    </source>
</evidence>
<feature type="compositionally biased region" description="Basic and acidic residues" evidence="7">
    <location>
        <begin position="531"/>
        <end position="540"/>
    </location>
</feature>
<dbReference type="GO" id="GO:0006508">
    <property type="term" value="P:proteolysis"/>
    <property type="evidence" value="ECO:0007669"/>
    <property type="project" value="TreeGrafter"/>
</dbReference>
<dbReference type="SMART" id="SM00408">
    <property type="entry name" value="IGc2"/>
    <property type="match status" value="1"/>
</dbReference>
<feature type="compositionally biased region" description="Low complexity" evidence="7">
    <location>
        <begin position="1204"/>
        <end position="1224"/>
    </location>
</feature>
<evidence type="ECO:0000256" key="7">
    <source>
        <dbReference type="SAM" id="MobiDB-lite"/>
    </source>
</evidence>
<dbReference type="InterPro" id="IPR000884">
    <property type="entry name" value="TSP1_rpt"/>
</dbReference>
<dbReference type="Pfam" id="PF19030">
    <property type="entry name" value="TSP1_ADAMTS"/>
    <property type="match status" value="9"/>
</dbReference>
<evidence type="ECO:0000256" key="1">
    <source>
        <dbReference type="ARBA" id="ARBA00004613"/>
    </source>
</evidence>
<dbReference type="PANTHER" id="PTHR13723">
    <property type="entry name" value="ADAMTS A DISINTEGRIN AND METALLOPROTEASE WITH THROMBOSPONDIN MOTIFS PROTEASE"/>
    <property type="match status" value="1"/>
</dbReference>
<dbReference type="InterPro" id="IPR010909">
    <property type="entry name" value="PLAC"/>
</dbReference>
<dbReference type="PROSITE" id="PS50835">
    <property type="entry name" value="IG_LIKE"/>
    <property type="match status" value="1"/>
</dbReference>
<dbReference type="Pfam" id="PF00090">
    <property type="entry name" value="TSP_1"/>
    <property type="match status" value="1"/>
</dbReference>
<dbReference type="InterPro" id="IPR007110">
    <property type="entry name" value="Ig-like_dom"/>
</dbReference>
<comment type="subcellular location">
    <subcellularLocation>
        <location evidence="1">Secreted</location>
    </subcellularLocation>
</comment>
<dbReference type="Gene3D" id="2.20.100.10">
    <property type="entry name" value="Thrombospondin type-1 (TSP1) repeat"/>
    <property type="match status" value="9"/>
</dbReference>
<dbReference type="EMBL" id="JARAKH010000048">
    <property type="protein sequence ID" value="KAK8376923.1"/>
    <property type="molecule type" value="Genomic_DNA"/>
</dbReference>
<dbReference type="InterPro" id="IPR003599">
    <property type="entry name" value="Ig_sub"/>
</dbReference>
<dbReference type="InterPro" id="IPR045371">
    <property type="entry name" value="ADAMTS_CR_3"/>
</dbReference>
<feature type="region of interest" description="Disordered" evidence="7">
    <location>
        <begin position="1071"/>
        <end position="1096"/>
    </location>
</feature>
<feature type="region of interest" description="Disordered" evidence="7">
    <location>
        <begin position="960"/>
        <end position="1049"/>
    </location>
</feature>
<dbReference type="PROSITE" id="PS50092">
    <property type="entry name" value="TSP1"/>
    <property type="match status" value="9"/>
</dbReference>
<feature type="disulfide bond" evidence="6">
    <location>
        <begin position="73"/>
        <end position="105"/>
    </location>
</feature>
<evidence type="ECO:0000256" key="5">
    <source>
        <dbReference type="ARBA" id="ARBA00023157"/>
    </source>
</evidence>
<reference evidence="10 11" key="1">
    <citation type="submission" date="2023-03" db="EMBL/GenBank/DDBJ databases">
        <title>High-quality genome of Scylla paramamosain provides insights in environmental adaptation.</title>
        <authorList>
            <person name="Zhang L."/>
        </authorList>
    </citation>
    <scope>NUCLEOTIDE SEQUENCE [LARGE SCALE GENOMIC DNA]</scope>
    <source>
        <strain evidence="10">LZ_2023a</strain>
        <tissue evidence="10">Muscle</tissue>
    </source>
</reference>
<dbReference type="InterPro" id="IPR036179">
    <property type="entry name" value="Ig-like_dom_sf"/>
</dbReference>
<evidence type="ECO:0000256" key="3">
    <source>
        <dbReference type="ARBA" id="ARBA00022729"/>
    </source>
</evidence>
<keyword evidence="2" id="KW-0964">Secreted</keyword>
<dbReference type="Pfam" id="PF08686">
    <property type="entry name" value="PLAC"/>
    <property type="match status" value="1"/>
</dbReference>
<feature type="compositionally biased region" description="Polar residues" evidence="7">
    <location>
        <begin position="960"/>
        <end position="969"/>
    </location>
</feature>
<organism evidence="10 11">
    <name type="scientific">Scylla paramamosain</name>
    <name type="common">Mud crab</name>
    <dbReference type="NCBI Taxonomy" id="85552"/>
    <lineage>
        <taxon>Eukaryota</taxon>
        <taxon>Metazoa</taxon>
        <taxon>Ecdysozoa</taxon>
        <taxon>Arthropoda</taxon>
        <taxon>Crustacea</taxon>
        <taxon>Multicrustacea</taxon>
        <taxon>Malacostraca</taxon>
        <taxon>Eumalacostraca</taxon>
        <taxon>Eucarida</taxon>
        <taxon>Decapoda</taxon>
        <taxon>Pleocyemata</taxon>
        <taxon>Brachyura</taxon>
        <taxon>Eubrachyura</taxon>
        <taxon>Portunoidea</taxon>
        <taxon>Portunidae</taxon>
        <taxon>Portuninae</taxon>
        <taxon>Scylla</taxon>
    </lineage>
</organism>
<feature type="region of interest" description="Disordered" evidence="7">
    <location>
        <begin position="1156"/>
        <end position="1280"/>
    </location>
</feature>
<dbReference type="InterPro" id="IPR003598">
    <property type="entry name" value="Ig_sub2"/>
</dbReference>
<dbReference type="PRINTS" id="PR01857">
    <property type="entry name" value="ADAMTSFAMILY"/>
</dbReference>
<dbReference type="InterPro" id="IPR036383">
    <property type="entry name" value="TSP1_rpt_sf"/>
</dbReference>
<comment type="caution">
    <text evidence="10">The sequence shown here is derived from an EMBL/GenBank/DDBJ whole genome shotgun (WGS) entry which is preliminary data.</text>
</comment>
<feature type="region of interest" description="Disordered" evidence="7">
    <location>
        <begin position="497"/>
        <end position="603"/>
    </location>
</feature>
<feature type="compositionally biased region" description="Basic and acidic residues" evidence="7">
    <location>
        <begin position="1156"/>
        <end position="1166"/>
    </location>
</feature>
<proteinExistence type="predicted"/>
<protein>
    <submittedName>
        <fullName evidence="10">Uncharacterized protein</fullName>
    </submittedName>
</protein>
<feature type="compositionally biased region" description="Polar residues" evidence="7">
    <location>
        <begin position="564"/>
        <end position="578"/>
    </location>
</feature>
<dbReference type="PANTHER" id="PTHR13723:SF313">
    <property type="entry name" value="PEPTIDASE M12B DOMAIN-CONTAINING PROTEIN"/>
    <property type="match status" value="1"/>
</dbReference>
<dbReference type="PROSITE" id="PS50900">
    <property type="entry name" value="PLAC"/>
    <property type="match status" value="1"/>
</dbReference>
<keyword evidence="3" id="KW-0732">Signal</keyword>
<evidence type="ECO:0000256" key="4">
    <source>
        <dbReference type="ARBA" id="ARBA00022737"/>
    </source>
</evidence>
<evidence type="ECO:0000313" key="10">
    <source>
        <dbReference type="EMBL" id="KAK8376923.1"/>
    </source>
</evidence>
<dbReference type="SMART" id="SM00409">
    <property type="entry name" value="IG"/>
    <property type="match status" value="1"/>
</dbReference>
<evidence type="ECO:0000259" key="8">
    <source>
        <dbReference type="PROSITE" id="PS50835"/>
    </source>
</evidence>
<evidence type="ECO:0000259" key="9">
    <source>
        <dbReference type="PROSITE" id="PS50900"/>
    </source>
</evidence>
<dbReference type="Proteomes" id="UP001487740">
    <property type="component" value="Unassembled WGS sequence"/>
</dbReference>
<dbReference type="SMART" id="SM00209">
    <property type="entry name" value="TSP1"/>
    <property type="match status" value="10"/>
</dbReference>
<sequence length="1570" mass="173574">MVTCGVVDETGVTDRCVMECPAAITGVVTGTYLSQVVVVTGAEVATDDSTTPEDDPDSGWSPWSDWSLCSRTCDGGAAVQTRRCLHYAGCRGDSVRYKLCNVEPCPEGSRDFRAVQCSEYDGLPHNGASYEWEPAEGNDPCALTCRAKGGGPVVTLNPRVQDGTRCTPGSLDLCINGRCQKVGCDLVLGSQREVDKCGVCGGDGSSCNKPSYNWNKRASGSCSASCGGGYQMLSAVCEEESSGRRVSEDLCDPSSRPVPAILTCNPHACPTTWQTGEWGTCSVSCGSGGYQLREVFCAEPRNTSVVRVADHNCAPPRPRHRRGCNPHKCPRWYDGIWSECSTTCGDGVQTRVVLCRDAEGRSSQQCEDALRPTDTRPCRTGVACPLPSTLAHPRHQPYTPPWWPEEQDALASEEGPAPLLPRPQAFLGGQQVPSEPTFINGNWSACSVTCGEGVRTRSVTCKIFLEFSRTVAELPKKQCPGVRPPDTQRCVMPPCPDAMTRHESPDGEVSDAAHHRPVIRLEDEDEDMDDSSSRDRRIHETPFLPRLVNEDEEDMDGASKTPKSKSSNQDTEVPQAQAYNDPHPGLHSYEAPGDTKPRGDPVLLYPGEYTSIDLFDSLEVPHGSRSYSATPQHKDMNSIEIDVRRRNEEYPGYYHVTEEDHAGPHTYKWTTLGFGLCSASCLGGVQESVVKCIRTSDKKIVQPQLCDSQIRPDVITRTCNDQPCPPRWNISEFGPCNKPCGGGIQRRDVKCIHEVTRGGTNTVEVPDSLCPQPPQLAIQHCNYVDCLPEWVPGSWSNCSASCGGGVKTRTLQCQQIRAQGQSEERPQGECPSVKPRVVRKCNQRACRMGRGNTKKAVIKSQDYQDFVQSNLSNKLTLKVGGKAAVFRGVKLKVKCPVRNFNRSLITWWRHGRRVGKKGPIRTTPRGVLKIREVRFPDAGVYVCKAGDLEANITLAVKPTSHANESSGGQFPSHGRSPNEVSPGREFVRGSAHGSEAEWPVRKTKSNKGSRGRRRKGRRRNKGTKGHRGSQGQGSTESETAHQDAMPPHSQLEQFREGPFKDYVYATINHGGWPLTGRPRHSSTSKGTREERPPVYGTVNLHSNTSRITSEENQIVYGTVRHNMLPGTEHSRRRKWEDGTQIFEGNSNYIEKESDAYPDYTRPESSENHLPSSSWSRPRLGSQFHHSHGDTQSPGHDTDRRPNPTSDSSPTVHSTSTTSTTTTTTLDHHGHQHHHHNHHHNNHHLHRTPTGTPQRRHGVSLSLTPAPPNTSSGGSRTVPPFQKLLSNLEGTISSRGARHMDSPMDEFNNRMSSHGFVQDDNTTRDPHGKGDILGKGTRDSLEFEWQMTNWSECSQTCGFTSSSSGYQVRSIQCLARVKNVTSPVDGALCVDAGLEAPVTIQRCGFTECPQWHFGGWSECESSRCFTLHYAYQRREVVCKLHNGTIVSNLQCDNRTRPRHRQECYNYQCSGVWRVGDWSECTAPCGGQGYRTRLLQCVWNGTKKAAGNACRELPRPEVVRWCNGDPCPDLSEDDSQEVKGCRDRSKYCNIVKRMNMCRIQSYQRQCCRSCPP</sequence>
<accession>A0AAW0SP38</accession>
<feature type="domain" description="Ig-like" evidence="8">
    <location>
        <begin position="873"/>
        <end position="953"/>
    </location>
</feature>
<feature type="disulfide bond" evidence="6">
    <location>
        <begin position="69"/>
        <end position="100"/>
    </location>
</feature>
<evidence type="ECO:0000256" key="6">
    <source>
        <dbReference type="PIRSR" id="PIRSR613273-3"/>
    </source>
</evidence>
<feature type="disulfide bond" evidence="6">
    <location>
        <begin position="84"/>
        <end position="90"/>
    </location>
</feature>
<dbReference type="GO" id="GO:0004222">
    <property type="term" value="F:metalloendopeptidase activity"/>
    <property type="evidence" value="ECO:0007669"/>
    <property type="project" value="TreeGrafter"/>
</dbReference>
<keyword evidence="5 6" id="KW-1015">Disulfide bond</keyword>
<dbReference type="SUPFAM" id="SSF48726">
    <property type="entry name" value="Immunoglobulin"/>
    <property type="match status" value="1"/>
</dbReference>
<dbReference type="InterPro" id="IPR013783">
    <property type="entry name" value="Ig-like_fold"/>
</dbReference>
<feature type="compositionally biased region" description="Basic residues" evidence="7">
    <location>
        <begin position="1229"/>
        <end position="1246"/>
    </location>
</feature>
<name>A0AAW0SP38_SCYPA</name>
<dbReference type="InterPro" id="IPR013273">
    <property type="entry name" value="ADAMTS/ADAMTS-like"/>
</dbReference>
<feature type="compositionally biased region" description="Basic residues" evidence="7">
    <location>
        <begin position="1001"/>
        <end position="1027"/>
    </location>
</feature>
<dbReference type="GO" id="GO:0030198">
    <property type="term" value="P:extracellular matrix organization"/>
    <property type="evidence" value="ECO:0007669"/>
    <property type="project" value="InterPro"/>
</dbReference>
<keyword evidence="4" id="KW-0677">Repeat</keyword>
<keyword evidence="11" id="KW-1185">Reference proteome</keyword>
<dbReference type="FunFam" id="2.20.100.10:FF:000005">
    <property type="entry name" value="ADAM metallopeptidase with thrombospondin type 1 motif 9"/>
    <property type="match status" value="1"/>
</dbReference>
<dbReference type="GO" id="GO:0005576">
    <property type="term" value="C:extracellular region"/>
    <property type="evidence" value="ECO:0007669"/>
    <property type="project" value="UniProtKB-SubCell"/>
</dbReference>
<evidence type="ECO:0000256" key="2">
    <source>
        <dbReference type="ARBA" id="ARBA00022525"/>
    </source>
</evidence>
<dbReference type="GO" id="GO:0031012">
    <property type="term" value="C:extracellular matrix"/>
    <property type="evidence" value="ECO:0007669"/>
    <property type="project" value="TreeGrafter"/>
</dbReference>